<feature type="region of interest" description="Disordered" evidence="2">
    <location>
        <begin position="103"/>
        <end position="123"/>
    </location>
</feature>
<evidence type="ECO:0000256" key="2">
    <source>
        <dbReference type="SAM" id="MobiDB-lite"/>
    </source>
</evidence>
<keyword evidence="4" id="KW-1185">Reference proteome</keyword>
<dbReference type="Proteomes" id="UP000005237">
    <property type="component" value="Unassembled WGS sequence"/>
</dbReference>
<evidence type="ECO:0000313" key="4">
    <source>
        <dbReference type="Proteomes" id="UP000005237"/>
    </source>
</evidence>
<reference evidence="3" key="2">
    <citation type="submission" date="2022-06" db="UniProtKB">
        <authorList>
            <consortium name="EnsemblMetazoa"/>
        </authorList>
    </citation>
    <scope>IDENTIFICATION</scope>
    <source>
        <strain evidence="3">DF5081</strain>
    </source>
</reference>
<evidence type="ECO:0000256" key="1">
    <source>
        <dbReference type="SAM" id="Coils"/>
    </source>
</evidence>
<accession>A0A8R1HQ77</accession>
<organism evidence="3 4">
    <name type="scientific">Caenorhabditis japonica</name>
    <dbReference type="NCBI Taxonomy" id="281687"/>
    <lineage>
        <taxon>Eukaryota</taxon>
        <taxon>Metazoa</taxon>
        <taxon>Ecdysozoa</taxon>
        <taxon>Nematoda</taxon>
        <taxon>Chromadorea</taxon>
        <taxon>Rhabditida</taxon>
        <taxon>Rhabditina</taxon>
        <taxon>Rhabditomorpha</taxon>
        <taxon>Rhabditoidea</taxon>
        <taxon>Rhabditidae</taxon>
        <taxon>Peloderinae</taxon>
        <taxon>Caenorhabditis</taxon>
    </lineage>
</organism>
<name>A0A8R1HQ77_CAEJA</name>
<feature type="coiled-coil region" evidence="1">
    <location>
        <begin position="184"/>
        <end position="246"/>
    </location>
</feature>
<dbReference type="OMA" id="GDEMESM"/>
<sequence>MASPPSASSSSDPIPPPTPTDMLMVNDHVVGCEVEIDGFDVQYEGSQEYGHDPDPAGYYQYEEDDDPGTVYLFDEDTSQIHQIPSHHMIDTAVDEQEIDVEYVEEASQPSTSSTSSAPIPTVPPNTYLIRKNGEYGKQPTYSQISFHTTYTQSMNRRGRRVIKRTHVPLTGDEMESMIEDSQVMKRIQTEISALRKENDTMKKEYEKVHRRLDGITMAMNEAKQKNRETIEEKKQLIRELALARNTNIQLVKRIIPEPKFGFE</sequence>
<feature type="compositionally biased region" description="Low complexity" evidence="2">
    <location>
        <begin position="107"/>
        <end position="119"/>
    </location>
</feature>
<feature type="region of interest" description="Disordered" evidence="2">
    <location>
        <begin position="1"/>
        <end position="22"/>
    </location>
</feature>
<protein>
    <submittedName>
        <fullName evidence="3">Uncharacterized protein</fullName>
    </submittedName>
</protein>
<reference evidence="4" key="1">
    <citation type="submission" date="2010-08" db="EMBL/GenBank/DDBJ databases">
        <authorList>
            <consortium name="Caenorhabditis japonica Sequencing Consortium"/>
            <person name="Wilson R.K."/>
        </authorList>
    </citation>
    <scope>NUCLEOTIDE SEQUENCE [LARGE SCALE GENOMIC DNA]</scope>
    <source>
        <strain evidence="4">DF5081</strain>
    </source>
</reference>
<dbReference type="EnsemblMetazoa" id="CJA04083.1">
    <property type="protein sequence ID" value="CJA04083.1"/>
    <property type="gene ID" value="WBGene00123287"/>
</dbReference>
<keyword evidence="1" id="KW-0175">Coiled coil</keyword>
<feature type="compositionally biased region" description="Low complexity" evidence="2">
    <location>
        <begin position="1"/>
        <end position="12"/>
    </location>
</feature>
<proteinExistence type="predicted"/>
<evidence type="ECO:0000313" key="3">
    <source>
        <dbReference type="EnsemblMetazoa" id="CJA04083.1"/>
    </source>
</evidence>
<dbReference type="AlphaFoldDB" id="A0A8R1HQ77"/>